<dbReference type="Gene3D" id="3.40.1000.10">
    <property type="entry name" value="Mog1/PsbP, alpha/beta/alpha sandwich"/>
    <property type="match status" value="1"/>
</dbReference>
<evidence type="ECO:0000313" key="4">
    <source>
        <dbReference type="Proteomes" id="UP000069620"/>
    </source>
</evidence>
<gene>
    <name evidence="3" type="ORF">RMCB_2913</name>
</gene>
<accession>A0A117I5Q0</accession>
<evidence type="ECO:0000313" key="3">
    <source>
        <dbReference type="EMBL" id="GAS88817.1"/>
    </source>
</evidence>
<keyword evidence="1" id="KW-0732">Signal</keyword>
<evidence type="ECO:0000256" key="2">
    <source>
        <dbReference type="SAM" id="MobiDB-lite"/>
    </source>
</evidence>
<name>A0A117I5Q0_9MYCO</name>
<feature type="compositionally biased region" description="Low complexity" evidence="2">
    <location>
        <begin position="35"/>
        <end position="53"/>
    </location>
</feature>
<sequence length="240" mass="24879">MTSISQSLRAGGIVVAAVALAISLAGCRSDSKPQETTTSKSTESSTTTTAAAKKGMHDAPSPTATSGPNYTIVDYIRDNNLVETAVHQGDPGTPALNLPVPPGWSLAGDKTPDWAWGAIVSDDPEYAADPPSVIALMSKLTGNVDPAKILEYAPNEIKNLPGYEAMGDGSSSTLGGFQAFQFGGGYVRDGAKRVIAQKTVVIPGQDGLYVLQLNADGLEDQMGALLDATNVIDEQTTITP</sequence>
<protein>
    <submittedName>
        <fullName evidence="3">LpqN</fullName>
    </submittedName>
</protein>
<evidence type="ECO:0000256" key="1">
    <source>
        <dbReference type="ARBA" id="ARBA00022729"/>
    </source>
</evidence>
<organism evidence="3 4">
    <name type="scientific">Mycolicibacterium brisbanense</name>
    <dbReference type="NCBI Taxonomy" id="146020"/>
    <lineage>
        <taxon>Bacteria</taxon>
        <taxon>Bacillati</taxon>
        <taxon>Actinomycetota</taxon>
        <taxon>Actinomycetes</taxon>
        <taxon>Mycobacteriales</taxon>
        <taxon>Mycobacteriaceae</taxon>
        <taxon>Mycolicibacterium</taxon>
    </lineage>
</organism>
<dbReference type="InterPro" id="IPR019674">
    <property type="entry name" value="Lipoprotein_LpqN/LpqT-like"/>
</dbReference>
<feature type="region of interest" description="Disordered" evidence="2">
    <location>
        <begin position="28"/>
        <end position="70"/>
    </location>
</feature>
<keyword evidence="4" id="KW-1185">Reference proteome</keyword>
<dbReference type="Pfam" id="PF10738">
    <property type="entry name" value="Lpp-LpqN"/>
    <property type="match status" value="1"/>
</dbReference>
<reference evidence="4" key="1">
    <citation type="journal article" date="2016" name="Genome Announc.">
        <title>Draft Genome Sequences of Five Rapidly Growing Mycobacterium Species, M. thermoresistibile, M. fortuitum subsp. acetamidolyticum, M. canariasense, M. brisbanense, and M. novocastrense.</title>
        <authorList>
            <person name="Katahira K."/>
            <person name="Ogura Y."/>
            <person name="Gotoh Y."/>
            <person name="Hayashi T."/>
        </authorList>
    </citation>
    <scope>NUCLEOTIDE SEQUENCE [LARGE SCALE GENOMIC DNA]</scope>
    <source>
        <strain evidence="4">JCM15654</strain>
    </source>
</reference>
<dbReference type="Proteomes" id="UP000069620">
    <property type="component" value="Unassembled WGS sequence"/>
</dbReference>
<reference evidence="4" key="2">
    <citation type="submission" date="2016-02" db="EMBL/GenBank/DDBJ databases">
        <title>Draft genome sequence of five rapidly growing Mycobacterium species.</title>
        <authorList>
            <person name="Katahira K."/>
            <person name="Gotou Y."/>
            <person name="Iida K."/>
            <person name="Ogura Y."/>
            <person name="Hayashi T."/>
        </authorList>
    </citation>
    <scope>NUCLEOTIDE SEQUENCE [LARGE SCALE GENOMIC DNA]</scope>
    <source>
        <strain evidence="4">JCM15654</strain>
    </source>
</reference>
<comment type="caution">
    <text evidence="3">The sequence shown here is derived from an EMBL/GenBank/DDBJ whole genome shotgun (WGS) entry which is preliminary data.</text>
</comment>
<dbReference type="OrthoDB" id="3826775at2"/>
<dbReference type="AlphaFoldDB" id="A0A117I5Q0"/>
<dbReference type="EMBL" id="BCSX01000024">
    <property type="protein sequence ID" value="GAS88817.1"/>
    <property type="molecule type" value="Genomic_DNA"/>
</dbReference>
<proteinExistence type="predicted"/>